<sequence>MTLLRVPLAVAIGAIGLSATVSSASEREEPMQQPGKTSQTEQERNVAIVLAMWEGVIRNGDREAALRYVHPDYIQHNVNMPSGRDALLRLADIVKDPPEGFPVPGYKTVLYTMAQDDRVIVIWDQPQRDPENPEETYVGQAFDMFRLEDGLIVEHWDDTRKTKPWM</sequence>
<dbReference type="Proteomes" id="UP000265366">
    <property type="component" value="Unassembled WGS sequence"/>
</dbReference>
<dbReference type="InterPro" id="IPR032710">
    <property type="entry name" value="NTF2-like_dom_sf"/>
</dbReference>
<evidence type="ECO:0000256" key="2">
    <source>
        <dbReference type="SAM" id="SignalP"/>
    </source>
</evidence>
<dbReference type="Pfam" id="PF12680">
    <property type="entry name" value="SnoaL_2"/>
    <property type="match status" value="1"/>
</dbReference>
<accession>A0A3A1P2Y7</accession>
<comment type="caution">
    <text evidence="4">The sequence shown here is derived from an EMBL/GenBank/DDBJ whole genome shotgun (WGS) entry which is preliminary data.</text>
</comment>
<dbReference type="AlphaFoldDB" id="A0A3A1P2Y7"/>
<name>A0A3A1P2Y7_9SPHN</name>
<dbReference type="OrthoDB" id="9812089at2"/>
<feature type="region of interest" description="Disordered" evidence="1">
    <location>
        <begin position="23"/>
        <end position="42"/>
    </location>
</feature>
<keyword evidence="5" id="KW-1185">Reference proteome</keyword>
<evidence type="ECO:0000313" key="5">
    <source>
        <dbReference type="Proteomes" id="UP000265366"/>
    </source>
</evidence>
<dbReference type="InterPro" id="IPR037401">
    <property type="entry name" value="SnoaL-like"/>
</dbReference>
<organism evidence="4 5">
    <name type="scientific">Aurantiacibacter xanthus</name>
    <dbReference type="NCBI Taxonomy" id="1784712"/>
    <lineage>
        <taxon>Bacteria</taxon>
        <taxon>Pseudomonadati</taxon>
        <taxon>Pseudomonadota</taxon>
        <taxon>Alphaproteobacteria</taxon>
        <taxon>Sphingomonadales</taxon>
        <taxon>Erythrobacteraceae</taxon>
        <taxon>Aurantiacibacter</taxon>
    </lineage>
</organism>
<feature type="domain" description="SnoaL-like" evidence="3">
    <location>
        <begin position="52"/>
        <end position="155"/>
    </location>
</feature>
<evidence type="ECO:0000259" key="3">
    <source>
        <dbReference type="Pfam" id="PF12680"/>
    </source>
</evidence>
<proteinExistence type="predicted"/>
<protein>
    <recommendedName>
        <fullName evidence="3">SnoaL-like domain-containing protein</fullName>
    </recommendedName>
</protein>
<evidence type="ECO:0000313" key="4">
    <source>
        <dbReference type="EMBL" id="RIV80073.1"/>
    </source>
</evidence>
<keyword evidence="2" id="KW-0732">Signal</keyword>
<dbReference type="EMBL" id="QXFM01000144">
    <property type="protein sequence ID" value="RIV80073.1"/>
    <property type="molecule type" value="Genomic_DNA"/>
</dbReference>
<dbReference type="Gene3D" id="3.10.450.50">
    <property type="match status" value="1"/>
</dbReference>
<feature type="signal peptide" evidence="2">
    <location>
        <begin position="1"/>
        <end position="23"/>
    </location>
</feature>
<dbReference type="SUPFAM" id="SSF54427">
    <property type="entry name" value="NTF2-like"/>
    <property type="match status" value="1"/>
</dbReference>
<evidence type="ECO:0000256" key="1">
    <source>
        <dbReference type="SAM" id="MobiDB-lite"/>
    </source>
</evidence>
<reference evidence="4 5" key="1">
    <citation type="submission" date="2018-08" db="EMBL/GenBank/DDBJ databases">
        <title>Erythrobacter zhengii sp.nov., a bacterium isolated from deep-sea sediment.</title>
        <authorList>
            <person name="Fang C."/>
            <person name="Wu Y.-H."/>
            <person name="Sun C."/>
            <person name="Wang H."/>
            <person name="Cheng H."/>
            <person name="Meng F.-X."/>
            <person name="Wang C.-S."/>
            <person name="Xu X.-W."/>
        </authorList>
    </citation>
    <scope>NUCLEOTIDE SEQUENCE [LARGE SCALE GENOMIC DNA]</scope>
    <source>
        <strain evidence="4 5">CCTCC AB 2015396</strain>
    </source>
</reference>
<feature type="chain" id="PRO_5017441024" description="SnoaL-like domain-containing protein" evidence="2">
    <location>
        <begin position="24"/>
        <end position="166"/>
    </location>
</feature>
<gene>
    <name evidence="4" type="ORF">D2V17_19660</name>
</gene>